<reference evidence="1" key="1">
    <citation type="journal article" date="2022" name="bioRxiv">
        <title>Sequencing and chromosome-scale assembly of the giantPleurodeles waltlgenome.</title>
        <authorList>
            <person name="Brown T."/>
            <person name="Elewa A."/>
            <person name="Iarovenko S."/>
            <person name="Subramanian E."/>
            <person name="Araus A.J."/>
            <person name="Petzold A."/>
            <person name="Susuki M."/>
            <person name="Suzuki K.-i.T."/>
            <person name="Hayashi T."/>
            <person name="Toyoda A."/>
            <person name="Oliveira C."/>
            <person name="Osipova E."/>
            <person name="Leigh N.D."/>
            <person name="Simon A."/>
            <person name="Yun M.H."/>
        </authorList>
    </citation>
    <scope>NUCLEOTIDE SEQUENCE</scope>
    <source>
        <strain evidence="1">20211129_DDA</strain>
        <tissue evidence="1">Liver</tissue>
    </source>
</reference>
<evidence type="ECO:0000313" key="1">
    <source>
        <dbReference type="EMBL" id="KAJ1185761.1"/>
    </source>
</evidence>
<protein>
    <submittedName>
        <fullName evidence="1">Uncharacterized protein</fullName>
    </submittedName>
</protein>
<gene>
    <name evidence="1" type="ORF">NDU88_002548</name>
</gene>
<dbReference type="EMBL" id="JANPWB010000005">
    <property type="protein sequence ID" value="KAJ1185761.1"/>
    <property type="molecule type" value="Genomic_DNA"/>
</dbReference>
<dbReference type="AlphaFoldDB" id="A0AAV7UAW0"/>
<organism evidence="1 2">
    <name type="scientific">Pleurodeles waltl</name>
    <name type="common">Iberian ribbed newt</name>
    <dbReference type="NCBI Taxonomy" id="8319"/>
    <lineage>
        <taxon>Eukaryota</taxon>
        <taxon>Metazoa</taxon>
        <taxon>Chordata</taxon>
        <taxon>Craniata</taxon>
        <taxon>Vertebrata</taxon>
        <taxon>Euteleostomi</taxon>
        <taxon>Amphibia</taxon>
        <taxon>Batrachia</taxon>
        <taxon>Caudata</taxon>
        <taxon>Salamandroidea</taxon>
        <taxon>Salamandridae</taxon>
        <taxon>Pleurodelinae</taxon>
        <taxon>Pleurodeles</taxon>
    </lineage>
</organism>
<evidence type="ECO:0000313" key="2">
    <source>
        <dbReference type="Proteomes" id="UP001066276"/>
    </source>
</evidence>
<accession>A0AAV7UAW0</accession>
<name>A0AAV7UAW0_PLEWA</name>
<comment type="caution">
    <text evidence="1">The sequence shown here is derived from an EMBL/GenBank/DDBJ whole genome shotgun (WGS) entry which is preliminary data.</text>
</comment>
<proteinExistence type="predicted"/>
<sequence length="128" mass="13690">MGVPNQDLCCFKGPGARGVHCNCQNPTLHPSRYLRGPIRAAARWLPSRRGSSHLRTAGPGPLVPAAGRSAPPLLIWVPHGRVPAEVLASADQRCPRGLGHSDGPAECSPSADFAAAPDRFRNFRKLQK</sequence>
<dbReference type="Proteomes" id="UP001066276">
    <property type="component" value="Chromosome 3_1"/>
</dbReference>
<keyword evidence="2" id="KW-1185">Reference proteome</keyword>